<dbReference type="RefSeq" id="WP_179914213.1">
    <property type="nucleotide sequence ID" value="NZ_JACBYE010000050.1"/>
</dbReference>
<accession>A0A853EX32</accession>
<evidence type="ECO:0000313" key="2">
    <source>
        <dbReference type="Proteomes" id="UP000561011"/>
    </source>
</evidence>
<evidence type="ECO:0000313" key="1">
    <source>
        <dbReference type="EMBL" id="NYS94970.1"/>
    </source>
</evidence>
<name>A0A853EX32_9MICO</name>
<dbReference type="EMBL" id="JACBYE010000050">
    <property type="protein sequence ID" value="NYS94970.1"/>
    <property type="molecule type" value="Genomic_DNA"/>
</dbReference>
<protein>
    <submittedName>
        <fullName evidence="1">Uncharacterized protein</fullName>
    </submittedName>
</protein>
<sequence length="153" mass="15680">MGMPPQTRRDAVEVTVDGKSLVLVEDTDTDGEDGTPQSVRRWATDAASDVEVTTLTTDAQVPTASLVQAEALGLVMVRGMERAVPRDELTAAVRDAASIVPEDRPDAVDLDGSPAGALVVQVDGCTVAGLVDGATTVVVTSTGPSRPGVRLAG</sequence>
<gene>
    <name evidence="1" type="ORF">HZZ10_15750</name>
</gene>
<dbReference type="AlphaFoldDB" id="A0A853EX32"/>
<dbReference type="Proteomes" id="UP000561011">
    <property type="component" value="Unassembled WGS sequence"/>
</dbReference>
<keyword evidence="2" id="KW-1185">Reference proteome</keyword>
<reference evidence="1 2" key="1">
    <citation type="submission" date="2020-07" db="EMBL/GenBank/DDBJ databases">
        <title>MOT database genomes.</title>
        <authorList>
            <person name="Joseph S."/>
            <person name="Aduse-Opoku J."/>
            <person name="Hashim A."/>
            <person name="Wade W."/>
            <person name="Curtis M."/>
        </authorList>
    </citation>
    <scope>NUCLEOTIDE SEQUENCE [LARGE SCALE GENOMIC DNA]</scope>
    <source>
        <strain evidence="1 2">DSM 100099</strain>
    </source>
</reference>
<comment type="caution">
    <text evidence="1">The sequence shown here is derived from an EMBL/GenBank/DDBJ whole genome shotgun (WGS) entry which is preliminary data.</text>
</comment>
<proteinExistence type="predicted"/>
<organism evidence="1 2">
    <name type="scientific">Sanguibacter inulinus</name>
    <dbReference type="NCBI Taxonomy" id="60922"/>
    <lineage>
        <taxon>Bacteria</taxon>
        <taxon>Bacillati</taxon>
        <taxon>Actinomycetota</taxon>
        <taxon>Actinomycetes</taxon>
        <taxon>Micrococcales</taxon>
        <taxon>Sanguibacteraceae</taxon>
        <taxon>Sanguibacter</taxon>
    </lineage>
</organism>